<comment type="similarity">
    <text evidence="3">Belongs to the diacylglycerol acyltransferase family.</text>
</comment>
<evidence type="ECO:0000256" key="11">
    <source>
        <dbReference type="ARBA" id="ARBA00023315"/>
    </source>
</evidence>
<feature type="region of interest" description="Disordered" evidence="12">
    <location>
        <begin position="648"/>
        <end position="696"/>
    </location>
</feature>
<comment type="caution">
    <text evidence="14">The sequence shown here is derived from an EMBL/GenBank/DDBJ whole genome shotgun (WGS) entry which is preliminary data.</text>
</comment>
<dbReference type="InterPro" id="IPR013022">
    <property type="entry name" value="Xyl_isomerase-like_TIM-brl"/>
</dbReference>
<dbReference type="Proteomes" id="UP000245956">
    <property type="component" value="Unassembled WGS sequence"/>
</dbReference>
<keyword evidence="10" id="KW-0234">DNA repair</keyword>
<dbReference type="HAMAP" id="MF_00152">
    <property type="entry name" value="Nfo"/>
    <property type="match status" value="1"/>
</dbReference>
<reference evidence="14 15" key="1">
    <citation type="journal article" date="2016" name="Front. Microbiol.">
        <title>Genome and transcriptome sequences reveal the specific parasitism of the nematophagous Purpureocillium lilacinum 36-1.</title>
        <authorList>
            <person name="Xie J."/>
            <person name="Li S."/>
            <person name="Mo C."/>
            <person name="Xiao X."/>
            <person name="Peng D."/>
            <person name="Wang G."/>
            <person name="Xiao Y."/>
        </authorList>
    </citation>
    <scope>NUCLEOTIDE SEQUENCE [LARGE SCALE GENOMIC DNA]</scope>
    <source>
        <strain evidence="14 15">36-1</strain>
    </source>
</reference>
<evidence type="ECO:0000313" key="14">
    <source>
        <dbReference type="EMBL" id="PWI67615.1"/>
    </source>
</evidence>
<feature type="compositionally biased region" description="Basic residues" evidence="12">
    <location>
        <begin position="1049"/>
        <end position="1061"/>
    </location>
</feature>
<dbReference type="Pfam" id="PF01261">
    <property type="entry name" value="AP_endonuc_2"/>
    <property type="match status" value="1"/>
</dbReference>
<dbReference type="GO" id="GO:0008081">
    <property type="term" value="F:phosphoric diester hydrolase activity"/>
    <property type="evidence" value="ECO:0007669"/>
    <property type="project" value="TreeGrafter"/>
</dbReference>
<keyword evidence="11" id="KW-0012">Acyltransferase</keyword>
<evidence type="ECO:0000256" key="10">
    <source>
        <dbReference type="ARBA" id="ARBA00023204"/>
    </source>
</evidence>
<dbReference type="InterPro" id="IPR018246">
    <property type="entry name" value="AP_endonuc_F2_Zn_BS"/>
</dbReference>
<accession>A0A2U3DZC8</accession>
<dbReference type="Gene3D" id="3.20.20.150">
    <property type="entry name" value="Divalent-metal-dependent TIM barrel enzymes"/>
    <property type="match status" value="1"/>
</dbReference>
<feature type="region of interest" description="Disordered" evidence="12">
    <location>
        <begin position="583"/>
        <end position="632"/>
    </location>
</feature>
<dbReference type="SUPFAM" id="SSF51658">
    <property type="entry name" value="Xylose isomerase-like"/>
    <property type="match status" value="1"/>
</dbReference>
<evidence type="ECO:0000256" key="4">
    <source>
        <dbReference type="ARBA" id="ARBA00021759"/>
    </source>
</evidence>
<feature type="region of interest" description="Disordered" evidence="12">
    <location>
        <begin position="1"/>
        <end position="90"/>
    </location>
</feature>
<evidence type="ECO:0000256" key="3">
    <source>
        <dbReference type="ARBA" id="ARBA00005420"/>
    </source>
</evidence>
<keyword evidence="6" id="KW-0479">Metal-binding</keyword>
<dbReference type="EMBL" id="LCWV01000018">
    <property type="protein sequence ID" value="PWI67615.1"/>
    <property type="molecule type" value="Genomic_DNA"/>
</dbReference>
<evidence type="ECO:0000313" key="15">
    <source>
        <dbReference type="Proteomes" id="UP000245956"/>
    </source>
</evidence>
<proteinExistence type="inferred from homology"/>
<feature type="compositionally biased region" description="Polar residues" evidence="12">
    <location>
        <begin position="1"/>
        <end position="27"/>
    </location>
</feature>
<evidence type="ECO:0000256" key="7">
    <source>
        <dbReference type="ARBA" id="ARBA00022763"/>
    </source>
</evidence>
<dbReference type="InterPro" id="IPR036237">
    <property type="entry name" value="Xyl_isomerase-like_sf"/>
</dbReference>
<dbReference type="GO" id="GO:0008270">
    <property type="term" value="F:zinc ion binding"/>
    <property type="evidence" value="ECO:0007669"/>
    <property type="project" value="InterPro"/>
</dbReference>
<dbReference type="PANTHER" id="PTHR21445">
    <property type="entry name" value="ENDONUCLEASE IV ENDODEOXYRIBONUCLEASE IV"/>
    <property type="match status" value="1"/>
</dbReference>
<comment type="cofactor">
    <cofactor evidence="1">
        <name>Zn(2+)</name>
        <dbReference type="ChEBI" id="CHEBI:29105"/>
    </cofactor>
</comment>
<feature type="compositionally biased region" description="Basic and acidic residues" evidence="12">
    <location>
        <begin position="1022"/>
        <end position="1042"/>
    </location>
</feature>
<evidence type="ECO:0000256" key="5">
    <source>
        <dbReference type="ARBA" id="ARBA00022679"/>
    </source>
</evidence>
<dbReference type="CDD" id="cd07987">
    <property type="entry name" value="LPLAT_MGAT-like"/>
    <property type="match status" value="1"/>
</dbReference>
<dbReference type="InterPro" id="IPR001719">
    <property type="entry name" value="AP_endonuc_2"/>
</dbReference>
<dbReference type="Pfam" id="PF03982">
    <property type="entry name" value="DAGAT"/>
    <property type="match status" value="1"/>
</dbReference>
<protein>
    <recommendedName>
        <fullName evidence="4">Apurinic-apyrimidinic endonuclease 1</fullName>
    </recommendedName>
</protein>
<evidence type="ECO:0000259" key="13">
    <source>
        <dbReference type="Pfam" id="PF01261"/>
    </source>
</evidence>
<dbReference type="GO" id="GO:0003906">
    <property type="term" value="F:DNA-(apurinic or apyrimidinic site) endonuclease activity"/>
    <property type="evidence" value="ECO:0007669"/>
    <property type="project" value="TreeGrafter"/>
</dbReference>
<evidence type="ECO:0000256" key="6">
    <source>
        <dbReference type="ARBA" id="ARBA00022723"/>
    </source>
</evidence>
<name>A0A2U3DZC8_PURLI</name>
<dbReference type="CDD" id="cd00019">
    <property type="entry name" value="AP2Ec"/>
    <property type="match status" value="1"/>
</dbReference>
<evidence type="ECO:0000256" key="1">
    <source>
        <dbReference type="ARBA" id="ARBA00001947"/>
    </source>
</evidence>
<dbReference type="FunFam" id="3.20.20.150:FF:000001">
    <property type="entry name" value="Probable endonuclease 4"/>
    <property type="match status" value="1"/>
</dbReference>
<dbReference type="PROSITE" id="PS00730">
    <property type="entry name" value="AP_NUCLEASE_F2_2"/>
    <property type="match status" value="1"/>
</dbReference>
<evidence type="ECO:0000256" key="8">
    <source>
        <dbReference type="ARBA" id="ARBA00022801"/>
    </source>
</evidence>
<dbReference type="GO" id="GO:0005739">
    <property type="term" value="C:mitochondrion"/>
    <property type="evidence" value="ECO:0007669"/>
    <property type="project" value="TreeGrafter"/>
</dbReference>
<feature type="compositionally biased region" description="Polar residues" evidence="12">
    <location>
        <begin position="144"/>
        <end position="158"/>
    </location>
</feature>
<keyword evidence="7" id="KW-0227">DNA damage</keyword>
<dbReference type="GO" id="GO:0005634">
    <property type="term" value="C:nucleus"/>
    <property type="evidence" value="ECO:0007669"/>
    <property type="project" value="TreeGrafter"/>
</dbReference>
<evidence type="ECO:0000256" key="12">
    <source>
        <dbReference type="SAM" id="MobiDB-lite"/>
    </source>
</evidence>
<dbReference type="PROSITE" id="PS51432">
    <property type="entry name" value="AP_NUCLEASE_F2_4"/>
    <property type="match status" value="1"/>
</dbReference>
<dbReference type="GO" id="GO:0008374">
    <property type="term" value="F:O-acyltransferase activity"/>
    <property type="evidence" value="ECO:0007669"/>
    <property type="project" value="InterPro"/>
</dbReference>
<organism evidence="14 15">
    <name type="scientific">Purpureocillium lilacinum</name>
    <name type="common">Paecilomyces lilacinus</name>
    <dbReference type="NCBI Taxonomy" id="33203"/>
    <lineage>
        <taxon>Eukaryota</taxon>
        <taxon>Fungi</taxon>
        <taxon>Dikarya</taxon>
        <taxon>Ascomycota</taxon>
        <taxon>Pezizomycotina</taxon>
        <taxon>Sordariomycetes</taxon>
        <taxon>Hypocreomycetidae</taxon>
        <taxon>Hypocreales</taxon>
        <taxon>Ophiocordycipitaceae</taxon>
        <taxon>Purpureocillium</taxon>
    </lineage>
</organism>
<dbReference type="SMART" id="SM00518">
    <property type="entry name" value="AP2Ec"/>
    <property type="match status" value="1"/>
</dbReference>
<feature type="compositionally biased region" description="Low complexity" evidence="12">
    <location>
        <begin position="38"/>
        <end position="54"/>
    </location>
</feature>
<dbReference type="AlphaFoldDB" id="A0A2U3DZC8"/>
<feature type="domain" description="Xylose isomerase-like TIM barrel" evidence="13">
    <location>
        <begin position="730"/>
        <end position="999"/>
    </location>
</feature>
<dbReference type="InterPro" id="IPR007130">
    <property type="entry name" value="DAGAT"/>
</dbReference>
<evidence type="ECO:0000256" key="2">
    <source>
        <dbReference type="ARBA" id="ARBA00005340"/>
    </source>
</evidence>
<dbReference type="PANTHER" id="PTHR21445:SF0">
    <property type="entry name" value="APURINIC-APYRIMIDINIC ENDONUCLEASE"/>
    <property type="match status" value="1"/>
</dbReference>
<dbReference type="GO" id="GO:0006284">
    <property type="term" value="P:base-excision repair"/>
    <property type="evidence" value="ECO:0007669"/>
    <property type="project" value="TreeGrafter"/>
</dbReference>
<feature type="region of interest" description="Disordered" evidence="12">
    <location>
        <begin position="131"/>
        <end position="192"/>
    </location>
</feature>
<feature type="region of interest" description="Disordered" evidence="12">
    <location>
        <begin position="204"/>
        <end position="234"/>
    </location>
</feature>
<dbReference type="PROSITE" id="PS00731">
    <property type="entry name" value="AP_NUCLEASE_F2_3"/>
    <property type="match status" value="1"/>
</dbReference>
<dbReference type="NCBIfam" id="TIGR00587">
    <property type="entry name" value="nfo"/>
    <property type="match status" value="1"/>
</dbReference>
<keyword evidence="5" id="KW-0808">Transferase</keyword>
<keyword evidence="9" id="KW-0862">Zinc</keyword>
<keyword evidence="8" id="KW-0378">Hydrolase</keyword>
<comment type="similarity">
    <text evidence="2">Belongs to the AP endonuclease 2 family.</text>
</comment>
<evidence type="ECO:0000256" key="9">
    <source>
        <dbReference type="ARBA" id="ARBA00022833"/>
    </source>
</evidence>
<dbReference type="GO" id="GO:0003677">
    <property type="term" value="F:DNA binding"/>
    <property type="evidence" value="ECO:0007669"/>
    <property type="project" value="InterPro"/>
</dbReference>
<sequence length="1071" mass="116903">MGVPLSTSQATPSARKGTMQSSPGSPLTRTRTHPHPPVGTSSGQSQPQPQQQHSFDANPRPTSQQAHSGQLFPLHFSRPENSPVCTPLTHLPTEGPQPYFTSSLTYLAGCDSCAAEPLDKMASADVAQAEPLPLSVDEPDFNEKVTTIPNPVDSSTAALLQEESSDETLLTDSPAGDEPSEPPNPTSGEPKSYAAVVADGETAPQAAARAKKIETEGSDTPYPPLRTERSHGRHEREAWRAGGIRFAPLRVPLTRRMQTGAVLFHCMSIVVIVSMFWFTCANPLSWPILVPYLLHLTMSTASTDGKLSYRSEWLRSLPLWRLFAGYFPMALHKTYDLPPNRKYILGYHPHGIISHGAWCAFATNALGFGDKFPGITNSLLTLDSNFRLPFYRDWILAMGIRSVSKESIRNLLSRGGPNNDGQGRAVTIVIGGARESLEAQPGHLRLILKGRKGFIKMALRTGADLVPVIGFGENDLYDQLSPKTHPMVHKVQMILLKVFKFTIPALHGRGLLNYDVGLMPYRRQVNIVVGKPIEVNESHGMQPAQEEIDRYHALYVAEVERLFAAYKDQFSNGKVPELEIISGRTRTHARTHARTHSRTHALTSPRPPPRPKMARSSPRKKPTVNYNEDDAPKPLAKVVAKAKNLVAKTTHKRKAAAEADHADDDYDEVNGNGKDTPAPAAKKRKTAKAKKEEQGGMPLTERTAVASLKKAMYIGAHVSAAGGVQNSIPNAVHIGANAFALFLKSQRKWDNPPITTEARDLFLHNCKEHGYDVGSHALPHGSYLVNLAQADAAKANQAYASFVDDLRRCEQLGVRLYNFHPGSTLGDARPAAIARIAAQLNKAHRETRNVVTVLENMAGGGNVIGAAWEDLRDIIALVDDKDRVGVCIDTCHAFAAGHDLRTPEAFSETVGAFNDIVGAKYLKAFHLNDSKAPFNSNRDLHANIGTGFLGLRAFHSIMNHDAFRGLPMVLETPIDRKGPDGKSVEDKQVWADEIKLLESLIGMDPEGDEFTATAKRLQAEGAGERNKIQDQVDKKVAKDAKKAAGTMRGKGKGTVKGKRKTKAEASDDESD</sequence>
<gene>
    <name evidence="14" type="ORF">PCL_02969</name>
</gene>
<feature type="compositionally biased region" description="Basic residues" evidence="12">
    <location>
        <begin position="585"/>
        <end position="599"/>
    </location>
</feature>
<feature type="region of interest" description="Disordered" evidence="12">
    <location>
        <begin position="1018"/>
        <end position="1071"/>
    </location>
</feature>